<comment type="function">
    <text evidence="4">Component of the ASTRA complex involved in chromatin remodeling.</text>
</comment>
<dbReference type="eggNOG" id="KOG0322">
    <property type="taxonomic scope" value="Eukaryota"/>
</dbReference>
<dbReference type="GO" id="GO:0006325">
    <property type="term" value="P:chromatin organization"/>
    <property type="evidence" value="ECO:0007669"/>
    <property type="project" value="UniProtKB-KW"/>
</dbReference>
<evidence type="ECO:0000256" key="3">
    <source>
        <dbReference type="ARBA" id="ARBA00022853"/>
    </source>
</evidence>
<protein>
    <recommendedName>
        <fullName evidence="6">ASTRA-associated protein 1</fullName>
    </recommendedName>
</protein>
<keyword evidence="1" id="KW-0853">WD repeat</keyword>
<keyword evidence="2" id="KW-0677">Repeat</keyword>
<gene>
    <name evidence="7" type="ORF">JL09_g1137</name>
</gene>
<name>A0A099P409_PICKU</name>
<dbReference type="VEuPathDB" id="FungiDB:C5L36_0C05670"/>
<evidence type="ECO:0000256" key="4">
    <source>
        <dbReference type="ARBA" id="ARBA00037338"/>
    </source>
</evidence>
<sequence length="462" mass="52890">MFNKSLLATLRLHSSPITCIENFYIPSSLTYINEDDSKSIIFNPTVITADESGLIIWWNLITCRPFGVWKAHNDSVLTVKQLGIKWTQNSEESDFTSPTTYDSYGQLLTHSKDGSVKIWKLLDVTSKENLEFTYTGLLKKKVTTEDEMKSVTPPKLFEMPVNTLNFANIDINIENFLITPSTIDSDGFDIYQIDLNMRREHEKLKRVVHDYKLSTSDSEVKITEIEDDQISPMDFTRRCGLGVIMKIKWLDTNTFIIGYESGQIVVYEFAKDEGDFKVKNIFSDASLIGNAITALTFDAMNKKILFGSTGSEVAIMNLDDHQVKTFCTKHKGINDIDTDSSKNTVSLITWDGYTRIYNYDENDVLKFVMKMRRQVPTISTSQEAVDEQNNGIVESSNMQRQRANVLKFTEKQLDPSTNKNIEVEYSNGRSKNIIRRNREKIFSSRYLFVGYQDGKVAVYTIQ</sequence>
<dbReference type="PANTHER" id="PTHR19854">
    <property type="entry name" value="TRANSDUCIN BETA-LIKE 3"/>
    <property type="match status" value="1"/>
</dbReference>
<organism evidence="7 8">
    <name type="scientific">Pichia kudriavzevii</name>
    <name type="common">Yeast</name>
    <name type="synonym">Issatchenkia orientalis</name>
    <dbReference type="NCBI Taxonomy" id="4909"/>
    <lineage>
        <taxon>Eukaryota</taxon>
        <taxon>Fungi</taxon>
        <taxon>Dikarya</taxon>
        <taxon>Ascomycota</taxon>
        <taxon>Saccharomycotina</taxon>
        <taxon>Pichiomycetes</taxon>
        <taxon>Pichiales</taxon>
        <taxon>Pichiaceae</taxon>
        <taxon>Pichia</taxon>
    </lineage>
</organism>
<comment type="caution">
    <text evidence="7">The sequence shown here is derived from an EMBL/GenBank/DDBJ whole genome shotgun (WGS) entry which is preliminary data.</text>
</comment>
<dbReference type="EMBL" id="JQFK01000007">
    <property type="protein sequence ID" value="KGK39690.1"/>
    <property type="molecule type" value="Genomic_DNA"/>
</dbReference>
<evidence type="ECO:0000256" key="1">
    <source>
        <dbReference type="ARBA" id="ARBA00022574"/>
    </source>
</evidence>
<evidence type="ECO:0000256" key="5">
    <source>
        <dbReference type="ARBA" id="ARBA00037931"/>
    </source>
</evidence>
<dbReference type="InterPro" id="IPR015943">
    <property type="entry name" value="WD40/YVTN_repeat-like_dom_sf"/>
</dbReference>
<dbReference type="Proteomes" id="UP000029867">
    <property type="component" value="Unassembled WGS sequence"/>
</dbReference>
<dbReference type="InterPro" id="IPR036322">
    <property type="entry name" value="WD40_repeat_dom_sf"/>
</dbReference>
<dbReference type="AlphaFoldDB" id="A0A099P409"/>
<keyword evidence="3" id="KW-0156">Chromatin regulator</keyword>
<evidence type="ECO:0000256" key="6">
    <source>
        <dbReference type="ARBA" id="ARBA00040563"/>
    </source>
</evidence>
<evidence type="ECO:0000313" key="7">
    <source>
        <dbReference type="EMBL" id="KGK39690.1"/>
    </source>
</evidence>
<evidence type="ECO:0000256" key="2">
    <source>
        <dbReference type="ARBA" id="ARBA00022737"/>
    </source>
</evidence>
<comment type="similarity">
    <text evidence="5">Belongs to the WD repeat ASA1 family.</text>
</comment>
<dbReference type="HOGENOM" id="CLU_045414_0_0_1"/>
<dbReference type="PANTHER" id="PTHR19854:SF1">
    <property type="entry name" value="GUANINE NUCLEOTIDE-BINDING PROTEIN SUBUNIT BETA-LIKE PROTEIN 1"/>
    <property type="match status" value="1"/>
</dbReference>
<evidence type="ECO:0000313" key="8">
    <source>
        <dbReference type="Proteomes" id="UP000029867"/>
    </source>
</evidence>
<reference evidence="8" key="1">
    <citation type="journal article" date="2014" name="Microb. Cell Fact.">
        <title>Exploiting Issatchenkia orientalis SD108 for succinic acid production.</title>
        <authorList>
            <person name="Xiao H."/>
            <person name="Shao Z."/>
            <person name="Jiang Y."/>
            <person name="Dole S."/>
            <person name="Zhao H."/>
        </authorList>
    </citation>
    <scope>NUCLEOTIDE SEQUENCE [LARGE SCALE GENOMIC DNA]</scope>
    <source>
        <strain evidence="8">SD108</strain>
    </source>
</reference>
<dbReference type="SUPFAM" id="SSF50978">
    <property type="entry name" value="WD40 repeat-like"/>
    <property type="match status" value="1"/>
</dbReference>
<accession>A0A099P409</accession>
<dbReference type="Gene3D" id="2.130.10.10">
    <property type="entry name" value="YVTN repeat-like/Quinoprotein amine dehydrogenase"/>
    <property type="match status" value="2"/>
</dbReference>
<proteinExistence type="inferred from homology"/>